<proteinExistence type="predicted"/>
<evidence type="ECO:0000313" key="3">
    <source>
        <dbReference type="Proteomes" id="UP000269221"/>
    </source>
</evidence>
<dbReference type="Proteomes" id="UP000269221">
    <property type="component" value="Unassembled WGS sequence"/>
</dbReference>
<keyword evidence="3" id="KW-1185">Reference proteome</keyword>
<sequence>MKLSRTENHCTNGYLGLGKQAGRPGPTGEDLESLWRLNREEGESVDELMFSPFQAEESKGQKIKGLALQSHTRYQNWSFLKDNAQMVNFEQTFNCTHALFSFCQFELG</sequence>
<reference evidence="2 3" key="1">
    <citation type="submission" date="2018-07" db="EMBL/GenBank/DDBJ databases">
        <title>A high quality draft genome assembly of the barn swallow (H. rustica rustica).</title>
        <authorList>
            <person name="Formenti G."/>
            <person name="Chiara M."/>
            <person name="Poveda L."/>
            <person name="Francoijs K.-J."/>
            <person name="Bonisoli-Alquati A."/>
            <person name="Canova L."/>
            <person name="Gianfranceschi L."/>
            <person name="Horner D.S."/>
            <person name="Saino N."/>
        </authorList>
    </citation>
    <scope>NUCLEOTIDE SEQUENCE [LARGE SCALE GENOMIC DNA]</scope>
    <source>
        <strain evidence="2">Chelidonia</strain>
        <tissue evidence="2">Blood</tissue>
    </source>
</reference>
<accession>A0A3M0KVS9</accession>
<name>A0A3M0KVS9_HIRRU</name>
<organism evidence="2 3">
    <name type="scientific">Hirundo rustica rustica</name>
    <dbReference type="NCBI Taxonomy" id="333673"/>
    <lineage>
        <taxon>Eukaryota</taxon>
        <taxon>Metazoa</taxon>
        <taxon>Chordata</taxon>
        <taxon>Craniata</taxon>
        <taxon>Vertebrata</taxon>
        <taxon>Euteleostomi</taxon>
        <taxon>Archelosauria</taxon>
        <taxon>Archosauria</taxon>
        <taxon>Dinosauria</taxon>
        <taxon>Saurischia</taxon>
        <taxon>Theropoda</taxon>
        <taxon>Coelurosauria</taxon>
        <taxon>Aves</taxon>
        <taxon>Neognathae</taxon>
        <taxon>Neoaves</taxon>
        <taxon>Telluraves</taxon>
        <taxon>Australaves</taxon>
        <taxon>Passeriformes</taxon>
        <taxon>Sylvioidea</taxon>
        <taxon>Hirundinidae</taxon>
        <taxon>Hirundo</taxon>
    </lineage>
</organism>
<gene>
    <name evidence="2" type="ORF">DUI87_05841</name>
</gene>
<evidence type="ECO:0000313" key="2">
    <source>
        <dbReference type="EMBL" id="RMC17263.1"/>
    </source>
</evidence>
<dbReference type="AlphaFoldDB" id="A0A3M0KVS9"/>
<comment type="caution">
    <text evidence="2">The sequence shown here is derived from an EMBL/GenBank/DDBJ whole genome shotgun (WGS) entry which is preliminary data.</text>
</comment>
<feature type="region of interest" description="Disordered" evidence="1">
    <location>
        <begin position="1"/>
        <end position="30"/>
    </location>
</feature>
<dbReference type="EMBL" id="QRBI01000099">
    <property type="protein sequence ID" value="RMC17263.1"/>
    <property type="molecule type" value="Genomic_DNA"/>
</dbReference>
<protein>
    <submittedName>
        <fullName evidence="2">Uncharacterized protein</fullName>
    </submittedName>
</protein>
<evidence type="ECO:0000256" key="1">
    <source>
        <dbReference type="SAM" id="MobiDB-lite"/>
    </source>
</evidence>